<feature type="transmembrane region" description="Helical" evidence="6">
    <location>
        <begin position="244"/>
        <end position="268"/>
    </location>
</feature>
<sequence length="321" mass="34804">MTRRRIAYALLRWLFFLASLLYLAHFAYTSVNFHGAINWSSNQSLVRILAAAIVFATTVFFSVAGWRTLLAHMSHPLPWAPIARVFCMTQIAKYLPGNIGHHVGRVALARTMLDLPAGTTIVSIFQESALACLAALLLGTIGFLALPDLQLPSSRFALLGIHVSMDVVFACVIMAGLLALALINEWRKRAHYVHSTALRWLFRTTPSWPAALSALPSYTAIYLVNGVALWVISTAIMQPSANDLVLLTGAYSLSWMAGFLLPGAPGGLGVREAALAVILNGTYPADTILAISIMSRISTVTADLLIFVGSIILSRQIKKSD</sequence>
<dbReference type="PANTHER" id="PTHR40277">
    <property type="entry name" value="BLL5419 PROTEIN"/>
    <property type="match status" value="1"/>
</dbReference>
<dbReference type="RefSeq" id="WP_310096399.1">
    <property type="nucleotide sequence ID" value="NZ_JAVDTT010000008.1"/>
</dbReference>
<evidence type="ECO:0000313" key="8">
    <source>
        <dbReference type="Proteomes" id="UP001254759"/>
    </source>
</evidence>
<feature type="transmembrane region" description="Helical" evidence="6">
    <location>
        <begin position="208"/>
        <end position="232"/>
    </location>
</feature>
<name>A0ABU1RX00_9GAMM</name>
<reference evidence="7 8" key="1">
    <citation type="submission" date="2023-07" db="EMBL/GenBank/DDBJ databases">
        <title>Sorghum-associated microbial communities from plants grown in Nebraska, USA.</title>
        <authorList>
            <person name="Schachtman D."/>
        </authorList>
    </citation>
    <scope>NUCLEOTIDE SEQUENCE [LARGE SCALE GENOMIC DNA]</scope>
    <source>
        <strain evidence="7 8">BE107</strain>
    </source>
</reference>
<proteinExistence type="predicted"/>
<keyword evidence="5 6" id="KW-0472">Membrane</keyword>
<feature type="transmembrane region" description="Helical" evidence="6">
    <location>
        <begin position="158"/>
        <end position="183"/>
    </location>
</feature>
<evidence type="ECO:0000256" key="6">
    <source>
        <dbReference type="SAM" id="Phobius"/>
    </source>
</evidence>
<feature type="transmembrane region" description="Helical" evidence="6">
    <location>
        <begin position="128"/>
        <end position="146"/>
    </location>
</feature>
<protein>
    <submittedName>
        <fullName evidence="7">Uncharacterized membrane protein YbhN (UPF0104 family)</fullName>
    </submittedName>
</protein>
<comment type="caution">
    <text evidence="7">The sequence shown here is derived from an EMBL/GenBank/DDBJ whole genome shotgun (WGS) entry which is preliminary data.</text>
</comment>
<evidence type="ECO:0000256" key="1">
    <source>
        <dbReference type="ARBA" id="ARBA00004651"/>
    </source>
</evidence>
<evidence type="ECO:0000256" key="2">
    <source>
        <dbReference type="ARBA" id="ARBA00022475"/>
    </source>
</evidence>
<gene>
    <name evidence="7" type="ORF">J2W94_003629</name>
</gene>
<organism evidence="7 8">
    <name type="scientific">Pseudoxanthomonas sacheonensis</name>
    <dbReference type="NCBI Taxonomy" id="443615"/>
    <lineage>
        <taxon>Bacteria</taxon>
        <taxon>Pseudomonadati</taxon>
        <taxon>Pseudomonadota</taxon>
        <taxon>Gammaproteobacteria</taxon>
        <taxon>Lysobacterales</taxon>
        <taxon>Lysobacteraceae</taxon>
        <taxon>Pseudoxanthomonas</taxon>
    </lineage>
</organism>
<dbReference type="EMBL" id="JAVDTT010000008">
    <property type="protein sequence ID" value="MDR6843314.1"/>
    <property type="molecule type" value="Genomic_DNA"/>
</dbReference>
<dbReference type="Proteomes" id="UP001254759">
    <property type="component" value="Unassembled WGS sequence"/>
</dbReference>
<evidence type="ECO:0000256" key="5">
    <source>
        <dbReference type="ARBA" id="ARBA00023136"/>
    </source>
</evidence>
<evidence type="ECO:0000256" key="3">
    <source>
        <dbReference type="ARBA" id="ARBA00022692"/>
    </source>
</evidence>
<keyword evidence="8" id="KW-1185">Reference proteome</keyword>
<evidence type="ECO:0000256" key="4">
    <source>
        <dbReference type="ARBA" id="ARBA00022989"/>
    </source>
</evidence>
<dbReference type="InterPro" id="IPR022791">
    <property type="entry name" value="L-PG_synthase/AglD"/>
</dbReference>
<evidence type="ECO:0000313" key="7">
    <source>
        <dbReference type="EMBL" id="MDR6843314.1"/>
    </source>
</evidence>
<accession>A0ABU1RX00</accession>
<feature type="transmembrane region" description="Helical" evidence="6">
    <location>
        <begin position="45"/>
        <end position="66"/>
    </location>
</feature>
<comment type="subcellular location">
    <subcellularLocation>
        <location evidence="1">Cell membrane</location>
        <topology evidence="1">Multi-pass membrane protein</topology>
    </subcellularLocation>
</comment>
<feature type="transmembrane region" description="Helical" evidence="6">
    <location>
        <begin position="6"/>
        <end position="24"/>
    </location>
</feature>
<keyword evidence="3 6" id="KW-0812">Transmembrane</keyword>
<keyword evidence="4 6" id="KW-1133">Transmembrane helix</keyword>
<keyword evidence="2" id="KW-1003">Cell membrane</keyword>
<dbReference type="PANTHER" id="PTHR40277:SF1">
    <property type="entry name" value="BLL5419 PROTEIN"/>
    <property type="match status" value="1"/>
</dbReference>
<dbReference type="Pfam" id="PF03706">
    <property type="entry name" value="LPG_synthase_TM"/>
    <property type="match status" value="1"/>
</dbReference>